<evidence type="ECO:0000313" key="5">
    <source>
        <dbReference type="EMBL" id="CAI6095599.1"/>
    </source>
</evidence>
<keyword evidence="2" id="KW-0378">Hydrolase</keyword>
<evidence type="ECO:0000313" key="6">
    <source>
        <dbReference type="Proteomes" id="UP001160390"/>
    </source>
</evidence>
<gene>
    <name evidence="5" type="ORF">CCHLO57077_00005203</name>
</gene>
<dbReference type="Pfam" id="PF01156">
    <property type="entry name" value="IU_nuc_hydro"/>
    <property type="match status" value="1"/>
</dbReference>
<dbReference type="PANTHER" id="PTHR12304">
    <property type="entry name" value="INOSINE-URIDINE PREFERRING NUCLEOSIDE HYDROLASE"/>
    <property type="match status" value="1"/>
</dbReference>
<dbReference type="GO" id="GO:0005829">
    <property type="term" value="C:cytosol"/>
    <property type="evidence" value="ECO:0007669"/>
    <property type="project" value="TreeGrafter"/>
</dbReference>
<protein>
    <recommendedName>
        <fullName evidence="4">Inosine/uridine-preferring nucleoside hydrolase domain-containing protein</fullName>
    </recommendedName>
</protein>
<dbReference type="Gene3D" id="3.90.245.10">
    <property type="entry name" value="Ribonucleoside hydrolase-like"/>
    <property type="match status" value="1"/>
</dbReference>
<dbReference type="PANTHER" id="PTHR12304:SF4">
    <property type="entry name" value="URIDINE NUCLEOSIDASE"/>
    <property type="match status" value="1"/>
</dbReference>
<feature type="domain" description="Inosine/uridine-preferring nucleoside hydrolase" evidence="4">
    <location>
        <begin position="7"/>
        <end position="376"/>
    </location>
</feature>
<comment type="similarity">
    <text evidence="1">Belongs to the IUNH family.</text>
</comment>
<reference evidence="5" key="1">
    <citation type="submission" date="2023-01" db="EMBL/GenBank/DDBJ databases">
        <authorList>
            <person name="Piombo E."/>
        </authorList>
    </citation>
    <scope>NUCLEOTIDE SEQUENCE</scope>
</reference>
<dbReference type="AlphaFoldDB" id="A0AA35MFG6"/>
<evidence type="ECO:0000259" key="4">
    <source>
        <dbReference type="Pfam" id="PF01156"/>
    </source>
</evidence>
<comment type="caution">
    <text evidence="5">The sequence shown here is derived from an EMBL/GenBank/DDBJ whole genome shotgun (WGS) entry which is preliminary data.</text>
</comment>
<keyword evidence="3" id="KW-0326">Glycosidase</keyword>
<accession>A0AA35MFG6</accession>
<keyword evidence="6" id="KW-1185">Reference proteome</keyword>
<name>A0AA35MFG6_9HYPO</name>
<dbReference type="Proteomes" id="UP001160390">
    <property type="component" value="Unassembled WGS sequence"/>
</dbReference>
<dbReference type="CDD" id="cd02651">
    <property type="entry name" value="nuc_hydro_IU_UC_XIUA"/>
    <property type="match status" value="1"/>
</dbReference>
<dbReference type="InterPro" id="IPR001910">
    <property type="entry name" value="Inosine/uridine_hydrolase_dom"/>
</dbReference>
<organism evidence="5 6">
    <name type="scientific">Clonostachys chloroleuca</name>
    <dbReference type="NCBI Taxonomy" id="1926264"/>
    <lineage>
        <taxon>Eukaryota</taxon>
        <taxon>Fungi</taxon>
        <taxon>Dikarya</taxon>
        <taxon>Ascomycota</taxon>
        <taxon>Pezizomycotina</taxon>
        <taxon>Sordariomycetes</taxon>
        <taxon>Hypocreomycetidae</taxon>
        <taxon>Hypocreales</taxon>
        <taxon>Bionectriaceae</taxon>
        <taxon>Clonostachys</taxon>
    </lineage>
</organism>
<evidence type="ECO:0000256" key="3">
    <source>
        <dbReference type="ARBA" id="ARBA00023295"/>
    </source>
</evidence>
<dbReference type="InterPro" id="IPR023186">
    <property type="entry name" value="IUNH"/>
</dbReference>
<sequence>MTSQIPVWLDCDPGHDDAFAILLTAYHPRIKLLGISTVFGNASLKCVSRQPNRTKTNSSKADQSNRNTTYNARSLITAIGKEKEIPIHVGLDKALERPALHAPTDIHGESGLDGTELLPKPLSEVSPVPAVEAMAAALKAQPAGTAWIVATGTVTNVGALIRKHPELASHVKGFSVMGGAIGGGFTDAPLGVIDGKPRIGNWTPYAEFNILVDPEAASELFSNKELAPKTTLIPLDLTHQVLATAEVRQMLLYGKDGEQTGPGKTKLRTMLVELLYFFAKGYADKFGITEGPPLHDPLAAAAVLVGTPDEIPFYDWDAAKSTAPEHKERFEVSVVTEGTFEEAQVKETGRTIAKELPAGSEGIRIPRSCDVKKFWEVIEECVERADEANKALGR</sequence>
<evidence type="ECO:0000256" key="2">
    <source>
        <dbReference type="ARBA" id="ARBA00022801"/>
    </source>
</evidence>
<dbReference type="EMBL" id="CABFNP030001266">
    <property type="protein sequence ID" value="CAI6095599.1"/>
    <property type="molecule type" value="Genomic_DNA"/>
</dbReference>
<dbReference type="SUPFAM" id="SSF53590">
    <property type="entry name" value="Nucleoside hydrolase"/>
    <property type="match status" value="1"/>
</dbReference>
<evidence type="ECO:0000256" key="1">
    <source>
        <dbReference type="ARBA" id="ARBA00009176"/>
    </source>
</evidence>
<proteinExistence type="inferred from homology"/>
<dbReference type="GO" id="GO:0008477">
    <property type="term" value="F:purine nucleosidase activity"/>
    <property type="evidence" value="ECO:0007669"/>
    <property type="project" value="TreeGrafter"/>
</dbReference>
<dbReference type="InterPro" id="IPR036452">
    <property type="entry name" value="Ribo_hydro-like"/>
</dbReference>
<dbReference type="GO" id="GO:0006152">
    <property type="term" value="P:purine nucleoside catabolic process"/>
    <property type="evidence" value="ECO:0007669"/>
    <property type="project" value="TreeGrafter"/>
</dbReference>